<organism evidence="1 2">
    <name type="scientific">Beutenbergia cavernae (strain ATCC BAA-8 / DSM 12333 / CCUG 43141 / JCM 11478 / NBRC 16432 / NCIMB 13614 / HKI 0122)</name>
    <dbReference type="NCBI Taxonomy" id="471853"/>
    <lineage>
        <taxon>Bacteria</taxon>
        <taxon>Bacillati</taxon>
        <taxon>Actinomycetota</taxon>
        <taxon>Actinomycetes</taxon>
        <taxon>Micrococcales</taxon>
        <taxon>Beutenbergiaceae</taxon>
        <taxon>Beutenbergia</taxon>
    </lineage>
</organism>
<accession>C5BWU7</accession>
<keyword evidence="2" id="KW-1185">Reference proteome</keyword>
<protein>
    <submittedName>
        <fullName evidence="1">Uncharacterized protein</fullName>
    </submittedName>
</protein>
<dbReference type="AlphaFoldDB" id="C5BWU7"/>
<dbReference type="Proteomes" id="UP000007962">
    <property type="component" value="Chromosome"/>
</dbReference>
<gene>
    <name evidence="1" type="ordered locus">Bcav_2514</name>
</gene>
<dbReference type="HOGENOM" id="CLU_2244691_0_0_11"/>
<dbReference type="STRING" id="471853.Bcav_2514"/>
<sequence length="104" mass="11114">MSAATAREPFAWDGVLWVCMDCMLTRETGEPQNGDREPWSTGFDGVEVAHGVPESEHTCGHDGVTTECGCAVADFATAPCDACGTWLAGERHAYAYRLTTGADQ</sequence>
<reference evidence="1 2" key="1">
    <citation type="journal article" date="2009" name="Stand. Genomic Sci.">
        <title>Complete genome sequence of Beutenbergia cavernae type strain (HKI 0122).</title>
        <authorList>
            <person name="Land M."/>
            <person name="Pukall R."/>
            <person name="Abt B."/>
            <person name="Goker M."/>
            <person name="Rohde M."/>
            <person name="Glavina Del Rio T."/>
            <person name="Tice H."/>
            <person name="Copeland A."/>
            <person name="Cheng J.F."/>
            <person name="Lucas S."/>
            <person name="Chen F."/>
            <person name="Nolan M."/>
            <person name="Bruce D."/>
            <person name="Goodwin L."/>
            <person name="Pitluck S."/>
            <person name="Ivanova N."/>
            <person name="Mavromatis K."/>
            <person name="Ovchinnikova G."/>
            <person name="Pati A."/>
            <person name="Chen A."/>
            <person name="Palaniappan K."/>
            <person name="Hauser L."/>
            <person name="Chang Y.J."/>
            <person name="Jefferies C.C."/>
            <person name="Saunders E."/>
            <person name="Brettin T."/>
            <person name="Detter J.C."/>
            <person name="Han C."/>
            <person name="Chain P."/>
            <person name="Bristow J."/>
            <person name="Eisen J.A."/>
            <person name="Markowitz V."/>
            <person name="Hugenholtz P."/>
            <person name="Kyrpides N.C."/>
            <person name="Klenk H.P."/>
            <person name="Lapidus A."/>
        </authorList>
    </citation>
    <scope>NUCLEOTIDE SEQUENCE [LARGE SCALE GENOMIC DNA]</scope>
    <source>
        <strain evidence="2">ATCC BAA-8 / DSM 12333 / NBRC 16432</strain>
    </source>
</reference>
<evidence type="ECO:0000313" key="2">
    <source>
        <dbReference type="Proteomes" id="UP000007962"/>
    </source>
</evidence>
<evidence type="ECO:0000313" key="1">
    <source>
        <dbReference type="EMBL" id="ACQ80763.1"/>
    </source>
</evidence>
<dbReference type="EMBL" id="CP001618">
    <property type="protein sequence ID" value="ACQ80763.1"/>
    <property type="molecule type" value="Genomic_DNA"/>
</dbReference>
<proteinExistence type="predicted"/>
<dbReference type="OrthoDB" id="9994936at2"/>
<name>C5BWU7_BEUC1</name>
<dbReference type="KEGG" id="bcv:Bcav_2514"/>
<dbReference type="RefSeq" id="WP_015883003.1">
    <property type="nucleotide sequence ID" value="NC_012669.1"/>
</dbReference>